<keyword evidence="4" id="KW-0808">Transferase</keyword>
<feature type="transmembrane region" description="Helical" evidence="10">
    <location>
        <begin position="218"/>
        <end position="239"/>
    </location>
</feature>
<evidence type="ECO:0000256" key="4">
    <source>
        <dbReference type="ARBA" id="ARBA00022679"/>
    </source>
</evidence>
<keyword evidence="11" id="KW-1185">Reference proteome</keyword>
<evidence type="ECO:0000256" key="8">
    <source>
        <dbReference type="ARBA" id="ARBA00022989"/>
    </source>
</evidence>
<keyword evidence="6 12" id="KW-0418">Kinase</keyword>
<protein>
    <recommendedName>
        <fullName evidence="3">dolichol kinase</fullName>
        <ecNumber evidence="3">2.7.1.108</ecNumber>
    </recommendedName>
</protein>
<evidence type="ECO:0000313" key="12">
    <source>
        <dbReference type="RefSeq" id="XP_026493497.2"/>
    </source>
</evidence>
<sequence>MRYYESNIIIKFLFNEINCYEKKLKMTRLLTFFDFILSKVEYKLIRPLKCIERQISMNLQEAGIDTRPANSNGLWCHLLLPTVLLVYTCFDNVTLLYKITSLISIGLLCYCVLFILFLTTSSVVLKEPIYAGCLASSIISAVLLNFCLGQGLLFSISVTFSSTILFACVLRLCITKCQKTFTVGEAMIVSQSMVLFTVMSVIKFLFEMHSDDKEMEFISLIFYTILSTVGLIVTALYFLKDSQRNLRTLVYIVGSAIVFVLLILHSLFGPNFVTIILNYVFVKQNRVQIFIFWLILLILAICALLVRTKLAIKASTVTRKTFHVLASLVFLSGIMFDIYLMTFAAGIGLGVLIFVEALRKSSIEPISSALQSAFLVYSDEKDCGLFAMTPLYLYVGLAFPLLVVPNRENRQLELLSGVLSIGIGDTAASWFGSRFGFNKWPDSSRTLEGTLFNVLSQIGTVYALELFGVLHNSHALLRGAVCACAAAALEARTAQVDNLVLPLAALVALQAARLLC</sequence>
<evidence type="ECO:0000256" key="6">
    <source>
        <dbReference type="ARBA" id="ARBA00022777"/>
    </source>
</evidence>
<dbReference type="EC" id="2.7.1.108" evidence="3"/>
<comment type="similarity">
    <text evidence="2">Belongs to the polyprenol kinase family.</text>
</comment>
<feature type="transmembrane region" description="Helical" evidence="10">
    <location>
        <begin position="152"/>
        <end position="174"/>
    </location>
</feature>
<feature type="transmembrane region" description="Helical" evidence="10">
    <location>
        <begin position="186"/>
        <end position="206"/>
    </location>
</feature>
<dbReference type="PANTHER" id="PTHR13205:SF15">
    <property type="entry name" value="DOLICHOL KINASE"/>
    <property type="match status" value="1"/>
</dbReference>
<evidence type="ECO:0000256" key="9">
    <source>
        <dbReference type="ARBA" id="ARBA00023136"/>
    </source>
</evidence>
<dbReference type="Proteomes" id="UP001652626">
    <property type="component" value="Chromosome 14"/>
</dbReference>
<evidence type="ECO:0000256" key="5">
    <source>
        <dbReference type="ARBA" id="ARBA00022692"/>
    </source>
</evidence>
<feature type="transmembrane region" description="Helical" evidence="10">
    <location>
        <begin position="251"/>
        <end position="281"/>
    </location>
</feature>
<gene>
    <name evidence="12" type="primary">LOC113398800</name>
</gene>
<feature type="transmembrane region" description="Helical" evidence="10">
    <location>
        <begin position="74"/>
        <end position="90"/>
    </location>
</feature>
<reference evidence="12" key="1">
    <citation type="submission" date="2025-08" db="UniProtKB">
        <authorList>
            <consortium name="RefSeq"/>
        </authorList>
    </citation>
    <scope>IDENTIFICATION</scope>
    <source>
        <tissue evidence="12">Whole body</tissue>
    </source>
</reference>
<keyword evidence="5 10" id="KW-0812">Transmembrane</keyword>
<evidence type="ECO:0000256" key="1">
    <source>
        <dbReference type="ARBA" id="ARBA00004477"/>
    </source>
</evidence>
<dbReference type="PANTHER" id="PTHR13205">
    <property type="entry name" value="TRANSMEMBRANE PROTEIN 15-RELATED"/>
    <property type="match status" value="1"/>
</dbReference>
<dbReference type="AlphaFoldDB" id="A0A8B8IB63"/>
<feature type="transmembrane region" description="Helical" evidence="10">
    <location>
        <begin position="327"/>
        <end position="355"/>
    </location>
</feature>
<dbReference type="GO" id="GO:0004168">
    <property type="term" value="F:dolichol kinase activity"/>
    <property type="evidence" value="ECO:0007669"/>
    <property type="project" value="UniProtKB-EC"/>
</dbReference>
<organism evidence="11 12">
    <name type="scientific">Vanessa tameamea</name>
    <name type="common">Kamehameha butterfly</name>
    <dbReference type="NCBI Taxonomy" id="334116"/>
    <lineage>
        <taxon>Eukaryota</taxon>
        <taxon>Metazoa</taxon>
        <taxon>Ecdysozoa</taxon>
        <taxon>Arthropoda</taxon>
        <taxon>Hexapoda</taxon>
        <taxon>Insecta</taxon>
        <taxon>Pterygota</taxon>
        <taxon>Neoptera</taxon>
        <taxon>Endopterygota</taxon>
        <taxon>Lepidoptera</taxon>
        <taxon>Glossata</taxon>
        <taxon>Ditrysia</taxon>
        <taxon>Papilionoidea</taxon>
        <taxon>Nymphalidae</taxon>
        <taxon>Nymphalinae</taxon>
        <taxon>Vanessa</taxon>
    </lineage>
</organism>
<comment type="subcellular location">
    <subcellularLocation>
        <location evidence="1">Endoplasmic reticulum membrane</location>
        <topology evidence="1">Multi-pass membrane protein</topology>
    </subcellularLocation>
</comment>
<dbReference type="GO" id="GO:0005789">
    <property type="term" value="C:endoplasmic reticulum membrane"/>
    <property type="evidence" value="ECO:0007669"/>
    <property type="project" value="UniProtKB-SubCell"/>
</dbReference>
<proteinExistence type="inferred from homology"/>
<feature type="transmembrane region" description="Helical" evidence="10">
    <location>
        <begin position="385"/>
        <end position="405"/>
    </location>
</feature>
<dbReference type="RefSeq" id="XP_026493497.2">
    <property type="nucleotide sequence ID" value="XM_026637712.2"/>
</dbReference>
<dbReference type="GeneID" id="113398800"/>
<dbReference type="OMA" id="EIHWPGT"/>
<evidence type="ECO:0000256" key="10">
    <source>
        <dbReference type="SAM" id="Phobius"/>
    </source>
</evidence>
<dbReference type="OrthoDB" id="377083at2759"/>
<keyword evidence="7" id="KW-0256">Endoplasmic reticulum</keyword>
<evidence type="ECO:0000256" key="2">
    <source>
        <dbReference type="ARBA" id="ARBA00010794"/>
    </source>
</evidence>
<dbReference type="GO" id="GO:0043048">
    <property type="term" value="P:dolichyl monophosphate biosynthetic process"/>
    <property type="evidence" value="ECO:0007669"/>
    <property type="project" value="TreeGrafter"/>
</dbReference>
<dbReference type="InterPro" id="IPR032974">
    <property type="entry name" value="Polypren_kinase"/>
</dbReference>
<evidence type="ECO:0000313" key="11">
    <source>
        <dbReference type="Proteomes" id="UP001652626"/>
    </source>
</evidence>
<name>A0A8B8IB63_VANTA</name>
<accession>A0A8B8IB63</accession>
<keyword evidence="8 10" id="KW-1133">Transmembrane helix</keyword>
<evidence type="ECO:0000256" key="7">
    <source>
        <dbReference type="ARBA" id="ARBA00022824"/>
    </source>
</evidence>
<feature type="transmembrane region" description="Helical" evidence="10">
    <location>
        <begin position="129"/>
        <end position="146"/>
    </location>
</feature>
<feature type="transmembrane region" description="Helical" evidence="10">
    <location>
        <begin position="287"/>
        <end position="306"/>
    </location>
</feature>
<feature type="transmembrane region" description="Helical" evidence="10">
    <location>
        <begin position="96"/>
        <end position="117"/>
    </location>
</feature>
<keyword evidence="9 10" id="KW-0472">Membrane</keyword>
<evidence type="ECO:0000256" key="3">
    <source>
        <dbReference type="ARBA" id="ARBA00012132"/>
    </source>
</evidence>